<proteinExistence type="predicted"/>
<reference evidence="2" key="1">
    <citation type="submission" date="2020-05" db="EMBL/GenBank/DDBJ databases">
        <authorList>
            <person name="Rincon C."/>
            <person name="Sanders R I."/>
            <person name="Robbins C."/>
            <person name="Chaturvedi A."/>
        </authorList>
    </citation>
    <scope>NUCLEOTIDE SEQUENCE</scope>
    <source>
        <strain evidence="2">CHB12</strain>
    </source>
</reference>
<evidence type="ECO:0000256" key="1">
    <source>
        <dbReference type="SAM" id="MobiDB-lite"/>
    </source>
</evidence>
<evidence type="ECO:0000313" key="2">
    <source>
        <dbReference type="EMBL" id="CAB5304001.1"/>
    </source>
</evidence>
<organism evidence="2 3">
    <name type="scientific">Rhizophagus irregularis</name>
    <dbReference type="NCBI Taxonomy" id="588596"/>
    <lineage>
        <taxon>Eukaryota</taxon>
        <taxon>Fungi</taxon>
        <taxon>Fungi incertae sedis</taxon>
        <taxon>Mucoromycota</taxon>
        <taxon>Glomeromycotina</taxon>
        <taxon>Glomeromycetes</taxon>
        <taxon>Glomerales</taxon>
        <taxon>Glomeraceae</taxon>
        <taxon>Rhizophagus</taxon>
    </lineage>
</organism>
<dbReference type="OrthoDB" id="10374809at2759"/>
<gene>
    <name evidence="2" type="ORF">CHRIB12_LOCUS1081</name>
</gene>
<dbReference type="EMBL" id="CAGKOT010000001">
    <property type="protein sequence ID" value="CAB5304001.1"/>
    <property type="molecule type" value="Genomic_DNA"/>
</dbReference>
<feature type="compositionally biased region" description="Basic residues" evidence="1">
    <location>
        <begin position="122"/>
        <end position="133"/>
    </location>
</feature>
<sequence>MVWYRHDQTIPTSDIQLEDEDEELRQCLKEMKRRIWSNVKVHYSALQRLQLDVRIYEWQSKGEKKPNIDGFRTHFWKRPEDPFDRIRNMNISNRGRSRRSSLLTPSIEEVEQVLGQRSSSQRSRRSRSNRRSCTRSESLSRNLFQAPSMPCNEDGDTGNCWREHSDFIYPTTIL</sequence>
<protein>
    <submittedName>
        <fullName evidence="2">Uncharacterized protein</fullName>
    </submittedName>
</protein>
<name>A0A916DYI5_9GLOM</name>
<evidence type="ECO:0000313" key="3">
    <source>
        <dbReference type="Proteomes" id="UP000684084"/>
    </source>
</evidence>
<comment type="caution">
    <text evidence="2">The sequence shown here is derived from an EMBL/GenBank/DDBJ whole genome shotgun (WGS) entry which is preliminary data.</text>
</comment>
<dbReference type="Proteomes" id="UP000684084">
    <property type="component" value="Unassembled WGS sequence"/>
</dbReference>
<dbReference type="AlphaFoldDB" id="A0A916DYI5"/>
<feature type="region of interest" description="Disordered" evidence="1">
    <location>
        <begin position="111"/>
        <end position="139"/>
    </location>
</feature>
<accession>A0A916DYI5</accession>